<proteinExistence type="predicted"/>
<dbReference type="EMBL" id="VNIA01000001">
    <property type="protein sequence ID" value="TYQ00137.1"/>
    <property type="molecule type" value="Genomic_DNA"/>
</dbReference>
<name>A0A5S5DYM3_9FLAO</name>
<comment type="caution">
    <text evidence="1">The sequence shown here is derived from an EMBL/GenBank/DDBJ whole genome shotgun (WGS) entry which is preliminary data.</text>
</comment>
<sequence length="31" mass="3829">MKDYSINFILPLGEFSMDKLMLCYKTVYWMF</sequence>
<accession>A0A5S5DYM3</accession>
<dbReference type="Proteomes" id="UP000323136">
    <property type="component" value="Unassembled WGS sequence"/>
</dbReference>
<reference evidence="1 2" key="1">
    <citation type="submission" date="2019-07" db="EMBL/GenBank/DDBJ databases">
        <title>Genomic Encyclopedia of Type Strains, Phase IV (KMG-IV): sequencing the most valuable type-strain genomes for metagenomic binning, comparative biology and taxonomic classification.</title>
        <authorList>
            <person name="Goeker M."/>
        </authorList>
    </citation>
    <scope>NUCLEOTIDE SEQUENCE [LARGE SCALE GENOMIC DNA]</scope>
    <source>
        <strain evidence="1 2">DSM 18961</strain>
    </source>
</reference>
<organism evidence="1 2">
    <name type="scientific">Tenacibaculum adriaticum</name>
    <dbReference type="NCBI Taxonomy" id="413713"/>
    <lineage>
        <taxon>Bacteria</taxon>
        <taxon>Pseudomonadati</taxon>
        <taxon>Bacteroidota</taxon>
        <taxon>Flavobacteriia</taxon>
        <taxon>Flavobacteriales</taxon>
        <taxon>Flavobacteriaceae</taxon>
        <taxon>Tenacibaculum</taxon>
    </lineage>
</organism>
<dbReference type="AlphaFoldDB" id="A0A5S5DYM3"/>
<evidence type="ECO:0000313" key="2">
    <source>
        <dbReference type="Proteomes" id="UP000323136"/>
    </source>
</evidence>
<protein>
    <submittedName>
        <fullName evidence="1">Uncharacterized protein</fullName>
    </submittedName>
</protein>
<keyword evidence="2" id="KW-1185">Reference proteome</keyword>
<gene>
    <name evidence="1" type="ORF">C7447_101746</name>
</gene>
<evidence type="ECO:0000313" key="1">
    <source>
        <dbReference type="EMBL" id="TYQ00137.1"/>
    </source>
</evidence>